<dbReference type="AlphaFoldDB" id="A0A2A2T4W5"/>
<comment type="caution">
    <text evidence="1">The sequence shown here is derived from an EMBL/GenBank/DDBJ whole genome shotgun (WGS) entry which is preliminary data.</text>
</comment>
<dbReference type="RefSeq" id="WP_095542580.1">
    <property type="nucleotide sequence ID" value="NZ_NSJC01000009.1"/>
</dbReference>
<evidence type="ECO:0000313" key="2">
    <source>
        <dbReference type="Proteomes" id="UP000217780"/>
    </source>
</evidence>
<sequence>MKQRPMHIMRPVKREVLSARQYQKLAQTQPHLIERSRFIPPSIGSPGFGRFDVVYSVPMLRPQSA</sequence>
<organism evidence="1 2">
    <name type="scientific">Vandammella animalimorsus</name>
    <dbReference type="NCBI Taxonomy" id="2029117"/>
    <lineage>
        <taxon>Bacteria</taxon>
        <taxon>Pseudomonadati</taxon>
        <taxon>Pseudomonadota</taxon>
        <taxon>Betaproteobacteria</taxon>
        <taxon>Burkholderiales</taxon>
        <taxon>Comamonadaceae</taxon>
        <taxon>Vandammella</taxon>
    </lineage>
</organism>
<protein>
    <submittedName>
        <fullName evidence="1">Uncharacterized protein</fullName>
    </submittedName>
</protein>
<name>A0A2A2T4W5_9BURK</name>
<proteinExistence type="predicted"/>
<accession>A0A2A2T4W5</accession>
<gene>
    <name evidence="1" type="ORF">CLI92_08985</name>
</gene>
<dbReference type="Proteomes" id="UP000217780">
    <property type="component" value="Unassembled WGS sequence"/>
</dbReference>
<evidence type="ECO:0000313" key="1">
    <source>
        <dbReference type="EMBL" id="PAX16458.1"/>
    </source>
</evidence>
<reference evidence="1 2" key="1">
    <citation type="submission" date="2017-08" db="EMBL/GenBank/DDBJ databases">
        <title>WGS of Clinical strains of the CDC Group NO-1 linked to zoonotic infections in humans.</title>
        <authorList>
            <person name="Bernier A.-M."/>
            <person name="Bernard K."/>
        </authorList>
    </citation>
    <scope>NUCLEOTIDE SEQUENCE [LARGE SCALE GENOMIC DNA]</scope>
    <source>
        <strain evidence="1 2">NML91-0035</strain>
    </source>
</reference>
<dbReference type="GeneID" id="93874774"/>
<dbReference type="EMBL" id="NTBI01000007">
    <property type="protein sequence ID" value="PAX16458.1"/>
    <property type="molecule type" value="Genomic_DNA"/>
</dbReference>